<keyword evidence="3" id="KW-1185">Reference proteome</keyword>
<sequence length="78" mass="8575">MNVTPSLPLSGLIKPKAERQTRLSLSRAGELEPPPPPPVHGPLPAAPSFHLPLTINHHNSTRFTPCREKTKLLSDRAR</sequence>
<evidence type="ECO:0000313" key="3">
    <source>
        <dbReference type="Proteomes" id="UP000249789"/>
    </source>
</evidence>
<protein>
    <submittedName>
        <fullName evidence="2">Uncharacterized protein</fullName>
    </submittedName>
</protein>
<proteinExistence type="predicted"/>
<dbReference type="RefSeq" id="XP_040804970.1">
    <property type="nucleotide sequence ID" value="XM_040940158.1"/>
</dbReference>
<organism evidence="2 3">
    <name type="scientific">Aspergillus fijiensis CBS 313.89</name>
    <dbReference type="NCBI Taxonomy" id="1448319"/>
    <lineage>
        <taxon>Eukaryota</taxon>
        <taxon>Fungi</taxon>
        <taxon>Dikarya</taxon>
        <taxon>Ascomycota</taxon>
        <taxon>Pezizomycotina</taxon>
        <taxon>Eurotiomycetes</taxon>
        <taxon>Eurotiomycetidae</taxon>
        <taxon>Eurotiales</taxon>
        <taxon>Aspergillaceae</taxon>
        <taxon>Aspergillus</taxon>
    </lineage>
</organism>
<dbReference type="AlphaFoldDB" id="A0A8G1RWQ8"/>
<evidence type="ECO:0000256" key="1">
    <source>
        <dbReference type="SAM" id="MobiDB-lite"/>
    </source>
</evidence>
<accession>A0A8G1RWQ8</accession>
<dbReference type="GeneID" id="63857491"/>
<name>A0A8G1RWQ8_9EURO</name>
<reference evidence="2 3" key="1">
    <citation type="submission" date="2018-02" db="EMBL/GenBank/DDBJ databases">
        <title>The genomes of Aspergillus section Nigri reveals drivers in fungal speciation.</title>
        <authorList>
            <consortium name="DOE Joint Genome Institute"/>
            <person name="Vesth T.C."/>
            <person name="Nybo J."/>
            <person name="Theobald S."/>
            <person name="Brandl J."/>
            <person name="Frisvad J.C."/>
            <person name="Nielsen K.F."/>
            <person name="Lyhne E.K."/>
            <person name="Kogle M.E."/>
            <person name="Kuo A."/>
            <person name="Riley R."/>
            <person name="Clum A."/>
            <person name="Nolan M."/>
            <person name="Lipzen A."/>
            <person name="Salamov A."/>
            <person name="Henrissat B."/>
            <person name="Wiebenga A."/>
            <person name="De vries R.P."/>
            <person name="Grigoriev I.V."/>
            <person name="Mortensen U.H."/>
            <person name="Andersen M.R."/>
            <person name="Baker S.E."/>
        </authorList>
    </citation>
    <scope>NUCLEOTIDE SEQUENCE [LARGE SCALE GENOMIC DNA]</scope>
    <source>
        <strain evidence="2 3">CBS 313.89</strain>
    </source>
</reference>
<evidence type="ECO:0000313" key="2">
    <source>
        <dbReference type="EMBL" id="RAK80960.1"/>
    </source>
</evidence>
<feature type="compositionally biased region" description="Basic and acidic residues" evidence="1">
    <location>
        <begin position="65"/>
        <end position="78"/>
    </location>
</feature>
<feature type="region of interest" description="Disordered" evidence="1">
    <location>
        <begin position="1"/>
        <end position="78"/>
    </location>
</feature>
<feature type="compositionally biased region" description="Pro residues" evidence="1">
    <location>
        <begin position="32"/>
        <end position="45"/>
    </location>
</feature>
<dbReference type="EMBL" id="KZ824627">
    <property type="protein sequence ID" value="RAK80960.1"/>
    <property type="molecule type" value="Genomic_DNA"/>
</dbReference>
<dbReference type="VEuPathDB" id="FungiDB:BO72DRAFT_265317"/>
<dbReference type="Proteomes" id="UP000249789">
    <property type="component" value="Unassembled WGS sequence"/>
</dbReference>
<gene>
    <name evidence="2" type="ORF">BO72DRAFT_265317</name>
</gene>